<evidence type="ECO:0000259" key="7">
    <source>
        <dbReference type="PROSITE" id="PS51755"/>
    </source>
</evidence>
<dbReference type="CDD" id="cd00156">
    <property type="entry name" value="REC"/>
    <property type="match status" value="1"/>
</dbReference>
<evidence type="ECO:0000259" key="6">
    <source>
        <dbReference type="PROSITE" id="PS50110"/>
    </source>
</evidence>
<dbReference type="Gene3D" id="1.10.10.10">
    <property type="entry name" value="Winged helix-like DNA-binding domain superfamily/Winged helix DNA-binding domain"/>
    <property type="match status" value="1"/>
</dbReference>
<dbReference type="InterPro" id="IPR016032">
    <property type="entry name" value="Sig_transdc_resp-reg_C-effctor"/>
</dbReference>
<dbReference type="GO" id="GO:0005829">
    <property type="term" value="C:cytosol"/>
    <property type="evidence" value="ECO:0007669"/>
    <property type="project" value="TreeGrafter"/>
</dbReference>
<dbReference type="InterPro" id="IPR001789">
    <property type="entry name" value="Sig_transdc_resp-reg_receiver"/>
</dbReference>
<dbReference type="PANTHER" id="PTHR48111:SF1">
    <property type="entry name" value="TWO-COMPONENT RESPONSE REGULATOR ORR33"/>
    <property type="match status" value="1"/>
</dbReference>
<feature type="domain" description="Response regulatory" evidence="6">
    <location>
        <begin position="8"/>
        <end position="131"/>
    </location>
</feature>
<protein>
    <submittedName>
        <fullName evidence="8">Uncharacterized protein</fullName>
    </submittedName>
</protein>
<keyword evidence="2" id="KW-0902">Two-component regulatory system</keyword>
<gene>
    <name evidence="8" type="ORF">MNBD_CHLOROFLEXI01-3503</name>
</gene>
<evidence type="ECO:0000256" key="5">
    <source>
        <dbReference type="ARBA" id="ARBA00023163"/>
    </source>
</evidence>
<dbReference type="InterPro" id="IPR001867">
    <property type="entry name" value="OmpR/PhoB-type_DNA-bd"/>
</dbReference>
<dbReference type="GO" id="GO:0000156">
    <property type="term" value="F:phosphorelay response regulator activity"/>
    <property type="evidence" value="ECO:0007669"/>
    <property type="project" value="TreeGrafter"/>
</dbReference>
<keyword evidence="3" id="KW-0805">Transcription regulation</keyword>
<dbReference type="InterPro" id="IPR039420">
    <property type="entry name" value="WalR-like"/>
</dbReference>
<dbReference type="GO" id="GO:0000976">
    <property type="term" value="F:transcription cis-regulatory region binding"/>
    <property type="evidence" value="ECO:0007669"/>
    <property type="project" value="TreeGrafter"/>
</dbReference>
<feature type="domain" description="OmpR/PhoB-type" evidence="7">
    <location>
        <begin position="555"/>
        <end position="657"/>
    </location>
</feature>
<sequence>MRKRADFQILLADDDPIFRQMSQQTLQNADFNVVTAANPNDARTILQNERIHLAILDMRMERGEDEKDKSGLLVAKQTSPLIPKIILTKFPTYQDVVELLRQDLQGHQAAVEFLDKRKTEMDDLVLAVQKILDQYVDINWDLGIQWQPHNTFLQLVNCITPDLQDSQLASRSAEFEDLFRKLFSDFAQIIIGQVITQKNGRLMLPVFAFDAVGVETRYIVSCGCQTAVLAENQRYQKRVPDRLSIKNLGALNSAVTTNFGATAYTFMGNDLEAASTVAQLFRKRAIEDLLPAIDHLYQTNLGGWYETGRKQNKQADVHAFYHQWLRLDELIPSLTQLQRLLPALAEQALSANLVELEVEGRQLAFRLHHEDKIVRFPDPIELMAQNRVPKTERALWGITHGRIQGNTVLVDQQKRAWLLDFAQVGRAPLLIDFVSLETAVKFDLFDHPDFSQRLAIEAKLNQTKALHDTIDLDNLGAEAINAIWVIEKIRQNAAELAGCDLDAYRQAQYFCAIARIATFNPETFYTRNKVAAYLHALLNAAMLAQLWQNNQSNGLPEEASLGIWLDHRNKNVWVEARPIELTSQEFKILRYLYQNPGKLCEYDDILQDALNEPADPYGDGLNRLHTAVSRLRRKIEPDARTPHYLFTVHGRGYRLSLTPQSVEK</sequence>
<dbReference type="GO" id="GO:0006355">
    <property type="term" value="P:regulation of DNA-templated transcription"/>
    <property type="evidence" value="ECO:0007669"/>
    <property type="project" value="InterPro"/>
</dbReference>
<dbReference type="InterPro" id="IPR036388">
    <property type="entry name" value="WH-like_DNA-bd_sf"/>
</dbReference>
<dbReference type="AlphaFoldDB" id="A0A3B0VAC9"/>
<dbReference type="Pfam" id="PF00072">
    <property type="entry name" value="Response_reg"/>
    <property type="match status" value="1"/>
</dbReference>
<dbReference type="PROSITE" id="PS50110">
    <property type="entry name" value="RESPONSE_REGULATORY"/>
    <property type="match status" value="1"/>
</dbReference>
<proteinExistence type="predicted"/>
<keyword evidence="1" id="KW-0597">Phosphoprotein</keyword>
<keyword evidence="4" id="KW-0238">DNA-binding</keyword>
<dbReference type="EMBL" id="UOEU01000806">
    <property type="protein sequence ID" value="VAW40638.1"/>
    <property type="molecule type" value="Genomic_DNA"/>
</dbReference>
<name>A0A3B0VAC9_9ZZZZ</name>
<keyword evidence="5" id="KW-0804">Transcription</keyword>
<dbReference type="PROSITE" id="PS51755">
    <property type="entry name" value="OMPR_PHOB"/>
    <property type="match status" value="1"/>
</dbReference>
<reference evidence="8" key="1">
    <citation type="submission" date="2018-06" db="EMBL/GenBank/DDBJ databases">
        <authorList>
            <person name="Zhirakovskaya E."/>
        </authorList>
    </citation>
    <scope>NUCLEOTIDE SEQUENCE</scope>
</reference>
<evidence type="ECO:0000256" key="2">
    <source>
        <dbReference type="ARBA" id="ARBA00023012"/>
    </source>
</evidence>
<dbReference type="Pfam" id="PF00486">
    <property type="entry name" value="Trans_reg_C"/>
    <property type="match status" value="1"/>
</dbReference>
<dbReference type="Gene3D" id="3.40.50.2300">
    <property type="match status" value="1"/>
</dbReference>
<dbReference type="SMART" id="SM00862">
    <property type="entry name" value="Trans_reg_C"/>
    <property type="match status" value="1"/>
</dbReference>
<organism evidence="8">
    <name type="scientific">hydrothermal vent metagenome</name>
    <dbReference type="NCBI Taxonomy" id="652676"/>
    <lineage>
        <taxon>unclassified sequences</taxon>
        <taxon>metagenomes</taxon>
        <taxon>ecological metagenomes</taxon>
    </lineage>
</organism>
<evidence type="ECO:0000256" key="4">
    <source>
        <dbReference type="ARBA" id="ARBA00023125"/>
    </source>
</evidence>
<dbReference type="SUPFAM" id="SSF46894">
    <property type="entry name" value="C-terminal effector domain of the bipartite response regulators"/>
    <property type="match status" value="1"/>
</dbReference>
<dbReference type="GO" id="GO:0032993">
    <property type="term" value="C:protein-DNA complex"/>
    <property type="evidence" value="ECO:0007669"/>
    <property type="project" value="TreeGrafter"/>
</dbReference>
<accession>A0A3B0VAC9</accession>
<dbReference type="SUPFAM" id="SSF52172">
    <property type="entry name" value="CheY-like"/>
    <property type="match status" value="1"/>
</dbReference>
<evidence type="ECO:0000256" key="3">
    <source>
        <dbReference type="ARBA" id="ARBA00023015"/>
    </source>
</evidence>
<dbReference type="SMART" id="SM00448">
    <property type="entry name" value="REC"/>
    <property type="match status" value="1"/>
</dbReference>
<dbReference type="PANTHER" id="PTHR48111">
    <property type="entry name" value="REGULATOR OF RPOS"/>
    <property type="match status" value="1"/>
</dbReference>
<dbReference type="CDD" id="cd00383">
    <property type="entry name" value="trans_reg_C"/>
    <property type="match status" value="1"/>
</dbReference>
<evidence type="ECO:0000256" key="1">
    <source>
        <dbReference type="ARBA" id="ARBA00022553"/>
    </source>
</evidence>
<dbReference type="InterPro" id="IPR011006">
    <property type="entry name" value="CheY-like_superfamily"/>
</dbReference>
<evidence type="ECO:0000313" key="8">
    <source>
        <dbReference type="EMBL" id="VAW40638.1"/>
    </source>
</evidence>